<protein>
    <submittedName>
        <fullName evidence="4">40S ribosomal protein S9-like</fullName>
    </submittedName>
</protein>
<dbReference type="AlphaFoldDB" id="A0A6P6DWV2"/>
<dbReference type="GO" id="GO:0019843">
    <property type="term" value="F:rRNA binding"/>
    <property type="evidence" value="ECO:0007669"/>
    <property type="project" value="InterPro"/>
</dbReference>
<sequence>MPVVRSWVCRKTYVTPRRPFKKSYLDQELKLFSEYGLRNKREVWRVKFTLATIRKATQELLMLDEKDHLFEGSALLW</sequence>
<evidence type="ECO:0000313" key="3">
    <source>
        <dbReference type="Proteomes" id="UP000515203"/>
    </source>
</evidence>
<dbReference type="InParanoid" id="A0A6P6DWV2"/>
<dbReference type="Pfam" id="PF00163">
    <property type="entry name" value="Ribosomal_S4"/>
    <property type="match status" value="1"/>
</dbReference>
<comment type="similarity">
    <text evidence="1">Belongs to the universal ribosomal protein uS4 family.</text>
</comment>
<feature type="domain" description="Small ribosomal subunit protein uS4 N-terminal" evidence="2">
    <location>
        <begin position="11"/>
        <end position="68"/>
    </location>
</feature>
<dbReference type="SUPFAM" id="SSF55174">
    <property type="entry name" value="Alpha-L RNA-binding motif"/>
    <property type="match status" value="1"/>
</dbReference>
<proteinExistence type="inferred from homology"/>
<dbReference type="OrthoDB" id="1697570at2759"/>
<gene>
    <name evidence="4" type="primary">LOC101585839</name>
</gene>
<evidence type="ECO:0000256" key="1">
    <source>
        <dbReference type="ARBA" id="ARBA00007465"/>
    </source>
</evidence>
<evidence type="ECO:0000313" key="4">
    <source>
        <dbReference type="RefSeq" id="XP_023564218.1"/>
    </source>
</evidence>
<reference evidence="4" key="1">
    <citation type="submission" date="2025-08" db="UniProtKB">
        <authorList>
            <consortium name="RefSeq"/>
        </authorList>
    </citation>
    <scope>IDENTIFICATION</scope>
</reference>
<name>A0A6P6DWV2_OCTDE</name>
<dbReference type="Proteomes" id="UP000515203">
    <property type="component" value="Unplaced"/>
</dbReference>
<keyword evidence="3" id="KW-1185">Reference proteome</keyword>
<dbReference type="RefSeq" id="XP_023564218.1">
    <property type="nucleotide sequence ID" value="XM_023708450.1"/>
</dbReference>
<organism evidence="3 4">
    <name type="scientific">Octodon degus</name>
    <name type="common">Degu</name>
    <name type="synonym">Sciurus degus</name>
    <dbReference type="NCBI Taxonomy" id="10160"/>
    <lineage>
        <taxon>Eukaryota</taxon>
        <taxon>Metazoa</taxon>
        <taxon>Chordata</taxon>
        <taxon>Craniata</taxon>
        <taxon>Vertebrata</taxon>
        <taxon>Euteleostomi</taxon>
        <taxon>Mammalia</taxon>
        <taxon>Eutheria</taxon>
        <taxon>Euarchontoglires</taxon>
        <taxon>Glires</taxon>
        <taxon>Rodentia</taxon>
        <taxon>Hystricomorpha</taxon>
        <taxon>Octodontidae</taxon>
        <taxon>Octodon</taxon>
    </lineage>
</organism>
<dbReference type="InterPro" id="IPR001912">
    <property type="entry name" value="Ribosomal_uS4_N"/>
</dbReference>
<dbReference type="GeneID" id="101585839"/>
<evidence type="ECO:0000259" key="2">
    <source>
        <dbReference type="Pfam" id="PF00163"/>
    </source>
</evidence>
<accession>A0A6P6DWV2</accession>